<dbReference type="InterPro" id="IPR019775">
    <property type="entry name" value="WD40_repeat_CS"/>
</dbReference>
<feature type="domain" description="Nephrocystin 3-like N-terminal" evidence="5">
    <location>
        <begin position="24"/>
        <end position="167"/>
    </location>
</feature>
<protein>
    <recommendedName>
        <fullName evidence="5">Nephrocystin 3-like N-terminal domain-containing protein</fullName>
    </recommendedName>
</protein>
<name>A0A8H6XR72_9AGAR</name>
<keyword evidence="4" id="KW-0812">Transmembrane</keyword>
<accession>A0A8H6XR72</accession>
<dbReference type="PANTHER" id="PTHR10039:SF17">
    <property type="entry name" value="FUNGAL STAND N-TERMINAL GOODBYE DOMAIN-CONTAINING PROTEIN-RELATED"/>
    <property type="match status" value="1"/>
</dbReference>
<dbReference type="InterPro" id="IPR027417">
    <property type="entry name" value="P-loop_NTPase"/>
</dbReference>
<dbReference type="SMART" id="SM00320">
    <property type="entry name" value="WD40"/>
    <property type="match status" value="2"/>
</dbReference>
<reference evidence="6" key="1">
    <citation type="submission" date="2020-05" db="EMBL/GenBank/DDBJ databases">
        <title>Mycena genomes resolve the evolution of fungal bioluminescence.</title>
        <authorList>
            <person name="Tsai I.J."/>
        </authorList>
    </citation>
    <scope>NUCLEOTIDE SEQUENCE</scope>
    <source>
        <strain evidence="6">CCC161011</strain>
    </source>
</reference>
<evidence type="ECO:0000256" key="3">
    <source>
        <dbReference type="PROSITE-ProRule" id="PRU00221"/>
    </source>
</evidence>
<organism evidence="6 7">
    <name type="scientific">Mycena venus</name>
    <dbReference type="NCBI Taxonomy" id="2733690"/>
    <lineage>
        <taxon>Eukaryota</taxon>
        <taxon>Fungi</taxon>
        <taxon>Dikarya</taxon>
        <taxon>Basidiomycota</taxon>
        <taxon>Agaricomycotina</taxon>
        <taxon>Agaricomycetes</taxon>
        <taxon>Agaricomycetidae</taxon>
        <taxon>Agaricales</taxon>
        <taxon>Marasmiineae</taxon>
        <taxon>Mycenaceae</taxon>
        <taxon>Mycena</taxon>
    </lineage>
</organism>
<feature type="repeat" description="WD" evidence="3">
    <location>
        <begin position="564"/>
        <end position="605"/>
    </location>
</feature>
<dbReference type="SUPFAM" id="SSF52540">
    <property type="entry name" value="P-loop containing nucleoside triphosphate hydrolases"/>
    <property type="match status" value="1"/>
</dbReference>
<keyword evidence="2" id="KW-0677">Repeat</keyword>
<keyword evidence="7" id="KW-1185">Reference proteome</keyword>
<evidence type="ECO:0000313" key="6">
    <source>
        <dbReference type="EMBL" id="KAF7345998.1"/>
    </source>
</evidence>
<proteinExistence type="predicted"/>
<dbReference type="Gene3D" id="3.40.50.300">
    <property type="entry name" value="P-loop containing nucleotide triphosphate hydrolases"/>
    <property type="match status" value="1"/>
</dbReference>
<evidence type="ECO:0000313" key="7">
    <source>
        <dbReference type="Proteomes" id="UP000620124"/>
    </source>
</evidence>
<dbReference type="PROSITE" id="PS50082">
    <property type="entry name" value="WD_REPEATS_2"/>
    <property type="match status" value="2"/>
</dbReference>
<dbReference type="OrthoDB" id="3266532at2759"/>
<keyword evidence="4" id="KW-0472">Membrane</keyword>
<dbReference type="SUPFAM" id="SSF50998">
    <property type="entry name" value="Quinoprotein alcohol dehydrogenase-like"/>
    <property type="match status" value="1"/>
</dbReference>
<dbReference type="PROSITE" id="PS00678">
    <property type="entry name" value="WD_REPEATS_1"/>
    <property type="match status" value="2"/>
</dbReference>
<dbReference type="Pfam" id="PF24883">
    <property type="entry name" value="NPHP3_N"/>
    <property type="match status" value="1"/>
</dbReference>
<evidence type="ECO:0000259" key="5">
    <source>
        <dbReference type="Pfam" id="PF24883"/>
    </source>
</evidence>
<comment type="caution">
    <text evidence="6">The sequence shown here is derived from an EMBL/GenBank/DDBJ whole genome shotgun (WGS) entry which is preliminary data.</text>
</comment>
<sequence length="767" mass="86678">MPNTRESLLDRLEAWALDPVIRAEDNSAVFWLSGKSTIAYTLCERLRACGRLGTSFFCSRNEEQTRSRKFIIPTIVWQLVSAYKPLVDILRDVQLLLLDPIPNDHINEMLLKPWFDAWQPNRQAPLVIVIDALDKIADNQGAEFIQQLISSLSRMPLRGLKFLLTSRPHPDIKESCDQLRVRFRLEEIKPSEVKEDIRRFLCKELPHLEKELDPVVEESAGIFIYATTVVRHLRPPGAKLSPGDQKVRLQCLRKDGFGKGIPANEHLVDSLYETVTRKALRNPGPELKTPQCVLYAVVTANHPLTRQALASLVVDASEEADEAAIKDNLIKVQNSLDSLHAVLYVSERDNCVYVYHKSFDNFILNHWKLAHSAATYFPNRTWDCFDILNKSLCFNMCNLKSSYLFDEEDDGLDERIATSIGPELRYACRHWAGHLTSVRHNDQHVEELAALLLGFIRLKILFWMEAMNLLKADCRRALHQAHSWSLLIPDAEELIEYMSASRRLWSSFAAGKPLLSTPHLYISSLTAKLAMCKSSTLVAWRQHFPKLPFMECEGIARVAALGKIEGHDEDVTSVAFSPDGARVVSGSFDKTVRIWDATTGAALGKIEGHDSYVTSVAFSPDGARVVSGSDDKTVHIWDATTGDALAFSPNGPCSQDSNVGTWLPSQLLSCTLDKSGWLVQHHTSGIRLFWFPPELRRTLLIPPGLRLISRHGYAHLHLFSTPLGPDWAKCYCPRSTNQLKSIAIGILGYIVIAHFLWYYIRPFFLFF</sequence>
<evidence type="ECO:0000256" key="1">
    <source>
        <dbReference type="ARBA" id="ARBA00022574"/>
    </source>
</evidence>
<dbReference type="Pfam" id="PF00400">
    <property type="entry name" value="WD40"/>
    <property type="match status" value="2"/>
</dbReference>
<keyword evidence="1 3" id="KW-0853">WD repeat</keyword>
<dbReference type="InterPro" id="IPR056884">
    <property type="entry name" value="NPHP3-like_N"/>
</dbReference>
<dbReference type="PROSITE" id="PS50294">
    <property type="entry name" value="WD_REPEATS_REGION"/>
    <property type="match status" value="2"/>
</dbReference>
<dbReference type="InterPro" id="IPR015943">
    <property type="entry name" value="WD40/YVTN_repeat-like_dom_sf"/>
</dbReference>
<dbReference type="EMBL" id="JACAZI010000013">
    <property type="protein sequence ID" value="KAF7345998.1"/>
    <property type="molecule type" value="Genomic_DNA"/>
</dbReference>
<dbReference type="Gene3D" id="2.130.10.10">
    <property type="entry name" value="YVTN repeat-like/Quinoprotein amine dehydrogenase"/>
    <property type="match status" value="1"/>
</dbReference>
<keyword evidence="4" id="KW-1133">Transmembrane helix</keyword>
<evidence type="ECO:0000256" key="2">
    <source>
        <dbReference type="ARBA" id="ARBA00022737"/>
    </source>
</evidence>
<dbReference type="Proteomes" id="UP000620124">
    <property type="component" value="Unassembled WGS sequence"/>
</dbReference>
<feature type="transmembrane region" description="Helical" evidence="4">
    <location>
        <begin position="742"/>
        <end position="760"/>
    </location>
</feature>
<dbReference type="AlphaFoldDB" id="A0A8H6XR72"/>
<dbReference type="InterPro" id="IPR001680">
    <property type="entry name" value="WD40_rpt"/>
</dbReference>
<gene>
    <name evidence="6" type="ORF">MVEN_01622400</name>
</gene>
<dbReference type="PANTHER" id="PTHR10039">
    <property type="entry name" value="AMELOGENIN"/>
    <property type="match status" value="1"/>
</dbReference>
<evidence type="ECO:0000256" key="4">
    <source>
        <dbReference type="SAM" id="Phobius"/>
    </source>
</evidence>
<dbReference type="InterPro" id="IPR011047">
    <property type="entry name" value="Quinoprotein_ADH-like_sf"/>
</dbReference>
<feature type="repeat" description="WD" evidence="3">
    <location>
        <begin position="606"/>
        <end position="647"/>
    </location>
</feature>